<evidence type="ECO:0000256" key="2">
    <source>
        <dbReference type="ARBA" id="ARBA00022980"/>
    </source>
</evidence>
<dbReference type="PROSITE" id="PS00963">
    <property type="entry name" value="RIBOSOMAL_S2_2"/>
    <property type="match status" value="1"/>
</dbReference>
<dbReference type="InterPro" id="IPR023591">
    <property type="entry name" value="Ribosomal_uS2_flav_dom_sf"/>
</dbReference>
<dbReference type="GO" id="GO:0022627">
    <property type="term" value="C:cytosolic small ribosomal subunit"/>
    <property type="evidence" value="ECO:0007669"/>
    <property type="project" value="TreeGrafter"/>
</dbReference>
<dbReference type="Gene3D" id="1.10.287.610">
    <property type="entry name" value="Helix hairpin bin"/>
    <property type="match status" value="1"/>
</dbReference>
<dbReference type="Pfam" id="PF00318">
    <property type="entry name" value="Ribosomal_S2"/>
    <property type="match status" value="1"/>
</dbReference>
<dbReference type="NCBIfam" id="TIGR01011">
    <property type="entry name" value="rpsB_bact"/>
    <property type="match status" value="1"/>
</dbReference>
<dbReference type="PANTHER" id="PTHR12534:SF0">
    <property type="entry name" value="SMALL RIBOSOMAL SUBUNIT PROTEIN US2M"/>
    <property type="match status" value="1"/>
</dbReference>
<evidence type="ECO:0000256" key="4">
    <source>
        <dbReference type="ARBA" id="ARBA00035256"/>
    </source>
</evidence>
<dbReference type="AlphaFoldDB" id="A1X5I9"/>
<protein>
    <recommendedName>
        <fullName evidence="4 5">Small ribosomal subunit protein uS2</fullName>
    </recommendedName>
</protein>
<name>A1X5I9_CHLTH</name>
<dbReference type="GO" id="GO:0006412">
    <property type="term" value="P:translation"/>
    <property type="evidence" value="ECO:0007669"/>
    <property type="project" value="UniProtKB-UniRule"/>
</dbReference>
<proteinExistence type="inferred from homology"/>
<dbReference type="CDD" id="cd01425">
    <property type="entry name" value="RPS2"/>
    <property type="match status" value="1"/>
</dbReference>
<comment type="similarity">
    <text evidence="1 5 6">Belongs to the universal ribosomal protein uS2 family.</text>
</comment>
<sequence length="285" mass="31426">MEFPCTLTLKELLESGAHFGHQTSRWNPRMKPFIFEEKNGLYIIDLAKTLAQLKKAVACIQTTIGQEKSILFVGTKKQAKQIIREAAIECGEFFASERWLGGMLTNMATIRNSVKTLNRIELDLEASNSGLTKKELALLAKRHRKLLNNLEGVRHMNSLPGLLIVIDPGYERIAVAEAGKLGIPVMALVDTNCDPTPINHVIPCNDDSMKSIRLIVNVLKDAVIDAKKRLGVEILSPVRPAERPAEEAVEELPLPTGEAQDEASSKKGGGRVLLWADIDNCEALK</sequence>
<reference evidence="8" key="1">
    <citation type="journal article" date="2007" name="Genome Res.">
        <title>Evolution of Chlamydia trachomatis diversity occurs by widespread interstrain recombination involving hotspots.</title>
        <authorList>
            <person name="Gomes J.P."/>
            <person name="Bruno W.J."/>
            <person name="Nunes A."/>
            <person name="Santos N."/>
            <person name="Florindo C."/>
            <person name="Borrego M.J."/>
            <person name="Dean D."/>
        </authorList>
    </citation>
    <scope>NUCLEOTIDE SEQUENCE</scope>
    <source>
        <strain evidence="8">362-07</strain>
    </source>
</reference>
<evidence type="ECO:0000256" key="7">
    <source>
        <dbReference type="SAM" id="MobiDB-lite"/>
    </source>
</evidence>
<dbReference type="GO" id="GO:0003735">
    <property type="term" value="F:structural constituent of ribosome"/>
    <property type="evidence" value="ECO:0007669"/>
    <property type="project" value="InterPro"/>
</dbReference>
<dbReference type="PRINTS" id="PR00395">
    <property type="entry name" value="RIBOSOMALS2"/>
</dbReference>
<keyword evidence="3 5" id="KW-0687">Ribonucleoprotein</keyword>
<evidence type="ECO:0000256" key="5">
    <source>
        <dbReference type="HAMAP-Rule" id="MF_00291"/>
    </source>
</evidence>
<evidence type="ECO:0000256" key="1">
    <source>
        <dbReference type="ARBA" id="ARBA00006242"/>
    </source>
</evidence>
<evidence type="ECO:0000313" key="8">
    <source>
        <dbReference type="EMBL" id="ABB72119.1"/>
    </source>
</evidence>
<dbReference type="PROSITE" id="PS00962">
    <property type="entry name" value="RIBOSOMAL_S2_1"/>
    <property type="match status" value="1"/>
</dbReference>
<dbReference type="Gene3D" id="3.40.50.10490">
    <property type="entry name" value="Glucose-6-phosphate isomerase like protein, domain 1"/>
    <property type="match status" value="1"/>
</dbReference>
<dbReference type="HAMAP" id="MF_00291_B">
    <property type="entry name" value="Ribosomal_uS2_B"/>
    <property type="match status" value="1"/>
</dbReference>
<accession>A1X5I9</accession>
<evidence type="ECO:0000256" key="3">
    <source>
        <dbReference type="ARBA" id="ARBA00023274"/>
    </source>
</evidence>
<feature type="region of interest" description="Disordered" evidence="7">
    <location>
        <begin position="245"/>
        <end position="268"/>
    </location>
</feature>
<dbReference type="EMBL" id="DQ239950">
    <property type="protein sequence ID" value="ABB72119.1"/>
    <property type="molecule type" value="Genomic_DNA"/>
</dbReference>
<dbReference type="InterPro" id="IPR001865">
    <property type="entry name" value="Ribosomal_uS2"/>
</dbReference>
<keyword evidence="2 5" id="KW-0689">Ribosomal protein</keyword>
<dbReference type="SUPFAM" id="SSF52313">
    <property type="entry name" value="Ribosomal protein S2"/>
    <property type="match status" value="1"/>
</dbReference>
<dbReference type="InterPro" id="IPR018130">
    <property type="entry name" value="Ribosomal_uS2_CS"/>
</dbReference>
<gene>
    <name evidence="8" type="primary">rs2</name>
    <name evidence="5" type="synonym">rpsB</name>
</gene>
<evidence type="ECO:0000256" key="6">
    <source>
        <dbReference type="RuleBase" id="RU003631"/>
    </source>
</evidence>
<organism evidence="8">
    <name type="scientific">Chlamydia trachomatis</name>
    <dbReference type="NCBI Taxonomy" id="813"/>
    <lineage>
        <taxon>Bacteria</taxon>
        <taxon>Pseudomonadati</taxon>
        <taxon>Chlamydiota</taxon>
        <taxon>Chlamydiia</taxon>
        <taxon>Chlamydiales</taxon>
        <taxon>Chlamydiaceae</taxon>
        <taxon>Chlamydia/Chlamydophila group</taxon>
        <taxon>Chlamydia</taxon>
    </lineage>
</organism>
<dbReference type="PANTHER" id="PTHR12534">
    <property type="entry name" value="30S RIBOSOMAL PROTEIN S2 PROKARYOTIC AND ORGANELLAR"/>
    <property type="match status" value="1"/>
</dbReference>
<dbReference type="InterPro" id="IPR005706">
    <property type="entry name" value="Ribosomal_uS2_bac/mit/plastid"/>
</dbReference>